<accession>A0A1G8EEP6</accession>
<organism evidence="1 2">
    <name type="scientific">Sinosporangium album</name>
    <dbReference type="NCBI Taxonomy" id="504805"/>
    <lineage>
        <taxon>Bacteria</taxon>
        <taxon>Bacillati</taxon>
        <taxon>Actinomycetota</taxon>
        <taxon>Actinomycetes</taxon>
        <taxon>Streptosporangiales</taxon>
        <taxon>Streptosporangiaceae</taxon>
        <taxon>Sinosporangium</taxon>
    </lineage>
</organism>
<name>A0A1G8EEP6_9ACTN</name>
<keyword evidence="2" id="KW-1185">Reference proteome</keyword>
<sequence length="167" mass="18206">MSKSLARWEIPVYASWETDPDTDVGYLAFTSERTPGGIAHQSHIEDDDEVLHAAVDWSAGNRLRGVELLGAREMLPAPLRLSAPPPSAGQPHVEWRGVGYVRLEEAGGAWIAFTPEQRREESASRSLARDKNDVLLAVLHWSETGELLGIELVDAESSLPPSLAGCL</sequence>
<evidence type="ECO:0008006" key="3">
    <source>
        <dbReference type="Google" id="ProtNLM"/>
    </source>
</evidence>
<reference evidence="1 2" key="1">
    <citation type="submission" date="2016-10" db="EMBL/GenBank/DDBJ databases">
        <authorList>
            <person name="de Groot N.N."/>
        </authorList>
    </citation>
    <scope>NUCLEOTIDE SEQUENCE [LARGE SCALE GENOMIC DNA]</scope>
    <source>
        <strain evidence="1 2">CPCC 201354</strain>
    </source>
</reference>
<proteinExistence type="predicted"/>
<protein>
    <recommendedName>
        <fullName evidence="3">DUF2283 domain-containing protein</fullName>
    </recommendedName>
</protein>
<dbReference type="STRING" id="504805.SAMN05421505_12067"/>
<dbReference type="EMBL" id="FNCN01000020">
    <property type="protein sequence ID" value="SDH68354.1"/>
    <property type="molecule type" value="Genomic_DNA"/>
</dbReference>
<dbReference type="Proteomes" id="UP000198923">
    <property type="component" value="Unassembled WGS sequence"/>
</dbReference>
<dbReference type="AlphaFoldDB" id="A0A1G8EEP6"/>
<gene>
    <name evidence="1" type="ORF">SAMN05421505_12067</name>
</gene>
<evidence type="ECO:0000313" key="1">
    <source>
        <dbReference type="EMBL" id="SDH68354.1"/>
    </source>
</evidence>
<evidence type="ECO:0000313" key="2">
    <source>
        <dbReference type="Proteomes" id="UP000198923"/>
    </source>
</evidence>
<dbReference type="RefSeq" id="WP_093172215.1">
    <property type="nucleotide sequence ID" value="NZ_FNCN01000020.1"/>
</dbReference>